<evidence type="ECO:0000313" key="3">
    <source>
        <dbReference type="Proteomes" id="UP001296776"/>
    </source>
</evidence>
<dbReference type="PIRSF" id="PIRSF002849">
    <property type="entry name" value="AAA_ATPase_chaperone_MoxR_prd"/>
    <property type="match status" value="1"/>
</dbReference>
<keyword evidence="3" id="KW-1185">Reference proteome</keyword>
<dbReference type="SMART" id="SM00382">
    <property type="entry name" value="AAA"/>
    <property type="match status" value="1"/>
</dbReference>
<dbReference type="EMBL" id="NRSJ01000001">
    <property type="protein sequence ID" value="MBK1702998.1"/>
    <property type="molecule type" value="Genomic_DNA"/>
</dbReference>
<reference evidence="2" key="1">
    <citation type="submission" date="2017-08" db="EMBL/GenBank/DDBJ databases">
        <authorList>
            <person name="Imhoff J.F."/>
            <person name="Rahn T."/>
            <person name="Kuenzel S."/>
            <person name="Neulinger S.C."/>
        </authorList>
    </citation>
    <scope>NUCLEOTIDE SEQUENCE</scope>
    <source>
        <strain evidence="2">DSM 11080</strain>
    </source>
</reference>
<dbReference type="AlphaFoldDB" id="A0AAJ0U066"/>
<accession>A0AAJ0U066</accession>
<dbReference type="CDD" id="cd00009">
    <property type="entry name" value="AAA"/>
    <property type="match status" value="1"/>
</dbReference>
<dbReference type="PANTHER" id="PTHR42759">
    <property type="entry name" value="MOXR FAMILY PROTEIN"/>
    <property type="match status" value="1"/>
</dbReference>
<name>A0AAJ0U066_9GAMM</name>
<dbReference type="Pfam" id="PF07726">
    <property type="entry name" value="AAA_3"/>
    <property type="match status" value="1"/>
</dbReference>
<sequence>MRASDNPERIVRQAAEEIGALCDALAAAIVGQRALIEQLLCAVLAGGHVLLEGLPGLGKTHLAKGLARVLGVSVGRVQCTPDLMPADVTGSELLHRGDGEEALRFAPGPVFANLVLVDEINRATPKTQAALLEAMQEGQVTQGGCSHALPQPFWVIATQNPIEIEGTYPLPEAQLDRFAVQLDLGFPDADGLLALLDVALDAEPAETLPPVLDSEQLVGLLALARVPLIAAPVRRAAVDLVLATHAAAGPAAALRYGASPRALQALLRGARVRALMHARAHVSLDDLQALALPCLRHRVVLGMDAALAGTNKSDVLVAVLADWRRRLDHQSR</sequence>
<dbReference type="InterPro" id="IPR011703">
    <property type="entry name" value="ATPase_AAA-3"/>
</dbReference>
<dbReference type="InterPro" id="IPR050764">
    <property type="entry name" value="CbbQ/NirQ/NorQ/GpvN"/>
</dbReference>
<comment type="caution">
    <text evidence="2">The sequence shown here is derived from an EMBL/GenBank/DDBJ whole genome shotgun (WGS) entry which is preliminary data.</text>
</comment>
<dbReference type="GO" id="GO:0016887">
    <property type="term" value="F:ATP hydrolysis activity"/>
    <property type="evidence" value="ECO:0007669"/>
    <property type="project" value="InterPro"/>
</dbReference>
<gene>
    <name evidence="2" type="ORF">CKO40_00130</name>
</gene>
<dbReference type="InterPro" id="IPR003593">
    <property type="entry name" value="AAA+_ATPase"/>
</dbReference>
<dbReference type="SUPFAM" id="SSF52540">
    <property type="entry name" value="P-loop containing nucleoside triphosphate hydrolases"/>
    <property type="match status" value="1"/>
</dbReference>
<dbReference type="Gene3D" id="3.40.50.300">
    <property type="entry name" value="P-loop containing nucleotide triphosphate hydrolases"/>
    <property type="match status" value="1"/>
</dbReference>
<evidence type="ECO:0000259" key="1">
    <source>
        <dbReference type="SMART" id="SM00382"/>
    </source>
</evidence>
<evidence type="ECO:0000313" key="2">
    <source>
        <dbReference type="EMBL" id="MBK1702998.1"/>
    </source>
</evidence>
<reference evidence="2" key="2">
    <citation type="journal article" date="2020" name="Microorganisms">
        <title>Osmotic Adaptation and Compatible Solute Biosynthesis of Phototrophic Bacteria as Revealed from Genome Analyses.</title>
        <authorList>
            <person name="Imhoff J.F."/>
            <person name="Rahn T."/>
            <person name="Kunzel S."/>
            <person name="Keller A."/>
            <person name="Neulinger S.C."/>
        </authorList>
    </citation>
    <scope>NUCLEOTIDE SEQUENCE</scope>
    <source>
        <strain evidence="2">DSM 11080</strain>
    </source>
</reference>
<dbReference type="RefSeq" id="WP_200343584.1">
    <property type="nucleotide sequence ID" value="NZ_NRSJ01000001.1"/>
</dbReference>
<dbReference type="Gene3D" id="1.10.8.80">
    <property type="entry name" value="Magnesium chelatase subunit I, C-Terminal domain"/>
    <property type="match status" value="1"/>
</dbReference>
<dbReference type="Pfam" id="PF17863">
    <property type="entry name" value="AAA_lid_2"/>
    <property type="match status" value="1"/>
</dbReference>
<dbReference type="InterPro" id="IPR027417">
    <property type="entry name" value="P-loop_NTPase"/>
</dbReference>
<dbReference type="GO" id="GO:0005524">
    <property type="term" value="F:ATP binding"/>
    <property type="evidence" value="ECO:0007669"/>
    <property type="project" value="InterPro"/>
</dbReference>
<protein>
    <recommendedName>
        <fullName evidence="1">AAA+ ATPase domain-containing protein</fullName>
    </recommendedName>
</protein>
<dbReference type="Proteomes" id="UP001296776">
    <property type="component" value="Unassembled WGS sequence"/>
</dbReference>
<dbReference type="PANTHER" id="PTHR42759:SF1">
    <property type="entry name" value="MAGNESIUM-CHELATASE SUBUNIT CHLD"/>
    <property type="match status" value="1"/>
</dbReference>
<dbReference type="InterPro" id="IPR041628">
    <property type="entry name" value="ChlI/MoxR_AAA_lid"/>
</dbReference>
<proteinExistence type="predicted"/>
<feature type="domain" description="AAA+ ATPase" evidence="1">
    <location>
        <begin position="45"/>
        <end position="188"/>
    </location>
</feature>
<organism evidence="2 3">
    <name type="scientific">Halochromatium glycolicum</name>
    <dbReference type="NCBI Taxonomy" id="85075"/>
    <lineage>
        <taxon>Bacteria</taxon>
        <taxon>Pseudomonadati</taxon>
        <taxon>Pseudomonadota</taxon>
        <taxon>Gammaproteobacteria</taxon>
        <taxon>Chromatiales</taxon>
        <taxon>Chromatiaceae</taxon>
        <taxon>Halochromatium</taxon>
    </lineage>
</organism>